<evidence type="ECO:0000256" key="3">
    <source>
        <dbReference type="SAM" id="MobiDB-lite"/>
    </source>
</evidence>
<dbReference type="InterPro" id="IPR036249">
    <property type="entry name" value="Thioredoxin-like_sf"/>
</dbReference>
<organism evidence="5 6">
    <name type="scientific">Cephalotrichum gorgonifer</name>
    <dbReference type="NCBI Taxonomy" id="2041049"/>
    <lineage>
        <taxon>Eukaryota</taxon>
        <taxon>Fungi</taxon>
        <taxon>Dikarya</taxon>
        <taxon>Ascomycota</taxon>
        <taxon>Pezizomycotina</taxon>
        <taxon>Sordariomycetes</taxon>
        <taxon>Hypocreomycetidae</taxon>
        <taxon>Microascales</taxon>
        <taxon>Microascaceae</taxon>
        <taxon>Cephalotrichum</taxon>
    </lineage>
</organism>
<keyword evidence="6" id="KW-1185">Reference proteome</keyword>
<proteinExistence type="inferred from homology"/>
<dbReference type="FunFam" id="3.40.30.10:FF:000245">
    <property type="entry name" value="Thioredoxin"/>
    <property type="match status" value="1"/>
</dbReference>
<comment type="similarity">
    <text evidence="1">Belongs to the thioredoxin family.</text>
</comment>
<dbReference type="PRINTS" id="PR00421">
    <property type="entry name" value="THIOREDOXIN"/>
</dbReference>
<sequence>MSGPISIKSVGQWDSIIRSHNAVVVDFYADWCGPCKMIAPTFERLARENSIPNKVAFVKVDVDSLSSISKTHGVTAMPTFMLFHCGKAIKTLRGANPTELSALVGQAAKLKDEGTPGEYFKTPGRTLGGAGGSAAGSSLDFGSIFNSLITFVGLYFVTLLTARFDPYKAGESSKFNVNNRSRGSTAATTRGAAGDNRNAPKKPAQRPAFRTLADLGDGE</sequence>
<feature type="region of interest" description="Disordered" evidence="3">
    <location>
        <begin position="173"/>
        <end position="219"/>
    </location>
</feature>
<reference evidence="5" key="1">
    <citation type="submission" date="2018-03" db="EMBL/GenBank/DDBJ databases">
        <authorList>
            <person name="Guldener U."/>
        </authorList>
    </citation>
    <scope>NUCLEOTIDE SEQUENCE</scope>
</reference>
<accession>A0AAE8ST07</accession>
<dbReference type="InterPro" id="IPR017937">
    <property type="entry name" value="Thioredoxin_CS"/>
</dbReference>
<keyword evidence="2" id="KW-1015">Disulfide bond</keyword>
<name>A0AAE8ST07_9PEZI</name>
<comment type="caution">
    <text evidence="5">The sequence shown here is derived from an EMBL/GenBank/DDBJ whole genome shotgun (WGS) entry which is preliminary data.</text>
</comment>
<dbReference type="PROSITE" id="PS00194">
    <property type="entry name" value="THIOREDOXIN_1"/>
    <property type="match status" value="1"/>
</dbReference>
<dbReference type="PROSITE" id="PS51352">
    <property type="entry name" value="THIOREDOXIN_2"/>
    <property type="match status" value="1"/>
</dbReference>
<evidence type="ECO:0000256" key="1">
    <source>
        <dbReference type="ARBA" id="ARBA00008987"/>
    </source>
</evidence>
<dbReference type="CDD" id="cd02947">
    <property type="entry name" value="TRX_family"/>
    <property type="match status" value="1"/>
</dbReference>
<dbReference type="SUPFAM" id="SSF52833">
    <property type="entry name" value="Thioredoxin-like"/>
    <property type="match status" value="1"/>
</dbReference>
<gene>
    <name evidence="5" type="ORF">DNG_02848</name>
</gene>
<dbReference type="Proteomes" id="UP001187682">
    <property type="component" value="Unassembled WGS sequence"/>
</dbReference>
<feature type="domain" description="Thioredoxin" evidence="4">
    <location>
        <begin position="1"/>
        <end position="109"/>
    </location>
</feature>
<protein>
    <submittedName>
        <fullName evidence="5">Related to thioredoxin</fullName>
    </submittedName>
</protein>
<dbReference type="AlphaFoldDB" id="A0AAE8ST07"/>
<dbReference type="InterPro" id="IPR013766">
    <property type="entry name" value="Thioredoxin_domain"/>
</dbReference>
<dbReference type="PANTHER" id="PTHR46115">
    <property type="entry name" value="THIOREDOXIN-LIKE PROTEIN 1"/>
    <property type="match status" value="1"/>
</dbReference>
<feature type="compositionally biased region" description="Low complexity" evidence="3">
    <location>
        <begin position="180"/>
        <end position="194"/>
    </location>
</feature>
<evidence type="ECO:0000313" key="6">
    <source>
        <dbReference type="Proteomes" id="UP001187682"/>
    </source>
</evidence>
<evidence type="ECO:0000259" key="4">
    <source>
        <dbReference type="PROSITE" id="PS51352"/>
    </source>
</evidence>
<dbReference type="EMBL" id="ONZQ02000003">
    <property type="protein sequence ID" value="SPN99996.1"/>
    <property type="molecule type" value="Genomic_DNA"/>
</dbReference>
<dbReference type="Pfam" id="PF00085">
    <property type="entry name" value="Thioredoxin"/>
    <property type="match status" value="1"/>
</dbReference>
<evidence type="ECO:0000313" key="5">
    <source>
        <dbReference type="EMBL" id="SPN99996.1"/>
    </source>
</evidence>
<dbReference type="Gene3D" id="3.40.30.10">
    <property type="entry name" value="Glutaredoxin"/>
    <property type="match status" value="1"/>
</dbReference>
<evidence type="ECO:0000256" key="2">
    <source>
        <dbReference type="ARBA" id="ARBA00023157"/>
    </source>
</evidence>